<dbReference type="Proteomes" id="UP001606300">
    <property type="component" value="Unassembled WGS sequence"/>
</dbReference>
<evidence type="ECO:0000313" key="2">
    <source>
        <dbReference type="EMBL" id="MFG6417232.1"/>
    </source>
</evidence>
<dbReference type="EMBL" id="JBIGHY010000019">
    <property type="protein sequence ID" value="MFG6417232.1"/>
    <property type="molecule type" value="Genomic_DNA"/>
</dbReference>
<organism evidence="2 3">
    <name type="scientific">Pelomonas dachongensis</name>
    <dbReference type="NCBI Taxonomy" id="3299029"/>
    <lineage>
        <taxon>Bacteria</taxon>
        <taxon>Pseudomonadati</taxon>
        <taxon>Pseudomonadota</taxon>
        <taxon>Betaproteobacteria</taxon>
        <taxon>Burkholderiales</taxon>
        <taxon>Sphaerotilaceae</taxon>
        <taxon>Roseateles</taxon>
    </lineage>
</organism>
<dbReference type="SUPFAM" id="SSF47413">
    <property type="entry name" value="lambda repressor-like DNA-binding domains"/>
    <property type="match status" value="1"/>
</dbReference>
<keyword evidence="3" id="KW-1185">Reference proteome</keyword>
<dbReference type="InterPro" id="IPR010982">
    <property type="entry name" value="Lambda_DNA-bd_dom_sf"/>
</dbReference>
<name>A0ABW7EUW6_9BURK</name>
<proteinExistence type="predicted"/>
<accession>A0ABW7EUW6</accession>
<dbReference type="Gene3D" id="1.10.260.40">
    <property type="entry name" value="lambda repressor-like DNA-binding domains"/>
    <property type="match status" value="1"/>
</dbReference>
<dbReference type="CDD" id="cd00093">
    <property type="entry name" value="HTH_XRE"/>
    <property type="match status" value="1"/>
</dbReference>
<comment type="caution">
    <text evidence="2">The sequence shown here is derived from an EMBL/GenBank/DDBJ whole genome shotgun (WGS) entry which is preliminary data.</text>
</comment>
<dbReference type="RefSeq" id="WP_394473290.1">
    <property type="nucleotide sequence ID" value="NZ_JBIGHY010000019.1"/>
</dbReference>
<feature type="domain" description="HTH cro/C1-type" evidence="1">
    <location>
        <begin position="13"/>
        <end position="65"/>
    </location>
</feature>
<dbReference type="Pfam" id="PF01381">
    <property type="entry name" value="HTH_3"/>
    <property type="match status" value="1"/>
</dbReference>
<protein>
    <submittedName>
        <fullName evidence="2">Helix-turn-helix domain-containing protein</fullName>
    </submittedName>
</protein>
<gene>
    <name evidence="2" type="ORF">ACG02S_25390</name>
</gene>
<dbReference type="PROSITE" id="PS50943">
    <property type="entry name" value="HTH_CROC1"/>
    <property type="match status" value="1"/>
</dbReference>
<sequence>MKTTVKSNFPRALRRLRQALGLAQEAFDVVSSRTYISSLERGLKDPTVGKVEQLAAVMAVHPLTLLVLAYSDGSSGQVGRLLTQVEQEVRAALAAENH</sequence>
<dbReference type="InterPro" id="IPR001387">
    <property type="entry name" value="Cro/C1-type_HTH"/>
</dbReference>
<reference evidence="2 3" key="1">
    <citation type="submission" date="2024-09" db="EMBL/GenBank/DDBJ databases">
        <title>Novel species of the genus Pelomonas and Roseateles isolated from streams.</title>
        <authorList>
            <person name="Lu H."/>
        </authorList>
    </citation>
    <scope>NUCLEOTIDE SEQUENCE [LARGE SCALE GENOMIC DNA]</scope>
    <source>
        <strain evidence="2 3">DC23W</strain>
    </source>
</reference>
<evidence type="ECO:0000313" key="3">
    <source>
        <dbReference type="Proteomes" id="UP001606300"/>
    </source>
</evidence>
<dbReference type="SMART" id="SM00530">
    <property type="entry name" value="HTH_XRE"/>
    <property type="match status" value="1"/>
</dbReference>
<evidence type="ECO:0000259" key="1">
    <source>
        <dbReference type="PROSITE" id="PS50943"/>
    </source>
</evidence>